<comment type="caution">
    <text evidence="2">The sequence shown here is derived from an EMBL/GenBank/DDBJ whole genome shotgun (WGS) entry which is preliminary data.</text>
</comment>
<dbReference type="PANTHER" id="PTHR30543">
    <property type="entry name" value="CHROMATE REDUCTASE"/>
    <property type="match status" value="1"/>
</dbReference>
<reference evidence="2" key="2">
    <citation type="submission" date="2021-09" db="EMBL/GenBank/DDBJ databases">
        <authorList>
            <person name="Gilroy R."/>
        </authorList>
    </citation>
    <scope>NUCLEOTIDE SEQUENCE</scope>
    <source>
        <strain evidence="2">ChiGjej3B3-7470</strain>
    </source>
</reference>
<gene>
    <name evidence="2" type="ORF">K8V15_11940</name>
</gene>
<sequence length="182" mass="20036">MRIGIVLGSVRDGRAGESVAQWVVSQAAQRDDATFELIDVRSFDLPILDDAKVPASRGGKYPDEKVQAFADRMAAQDGFIFVTAEYNHGVPGAFKNAIDHLGPELNTKPVAFVSYGAESGVRAVEQWRPIVANFNMFDIRAQVPLNLFTEFDENGVKPNERRPDELTALFDSLIPIARKLAS</sequence>
<dbReference type="GO" id="GO:0016491">
    <property type="term" value="F:oxidoreductase activity"/>
    <property type="evidence" value="ECO:0007669"/>
    <property type="project" value="InterPro"/>
</dbReference>
<dbReference type="InterPro" id="IPR029039">
    <property type="entry name" value="Flavoprotein-like_sf"/>
</dbReference>
<organism evidence="2 3">
    <name type="scientific">Tessaracoccus flavescens</name>
    <dbReference type="NCBI Taxonomy" id="399497"/>
    <lineage>
        <taxon>Bacteria</taxon>
        <taxon>Bacillati</taxon>
        <taxon>Actinomycetota</taxon>
        <taxon>Actinomycetes</taxon>
        <taxon>Propionibacteriales</taxon>
        <taxon>Propionibacteriaceae</taxon>
        <taxon>Tessaracoccus</taxon>
    </lineage>
</organism>
<dbReference type="PANTHER" id="PTHR30543:SF21">
    <property type="entry name" value="NAD(P)H-DEPENDENT FMN REDUCTASE LOT6"/>
    <property type="match status" value="1"/>
</dbReference>
<evidence type="ECO:0000313" key="3">
    <source>
        <dbReference type="Proteomes" id="UP000712713"/>
    </source>
</evidence>
<dbReference type="InterPro" id="IPR005025">
    <property type="entry name" value="FMN_Rdtase-like_dom"/>
</dbReference>
<dbReference type="Gene3D" id="3.40.50.360">
    <property type="match status" value="1"/>
</dbReference>
<reference evidence="2" key="1">
    <citation type="journal article" date="2021" name="PeerJ">
        <title>Extensive microbial diversity within the chicken gut microbiome revealed by metagenomics and culture.</title>
        <authorList>
            <person name="Gilroy R."/>
            <person name="Ravi A."/>
            <person name="Getino M."/>
            <person name="Pursley I."/>
            <person name="Horton D.L."/>
            <person name="Alikhan N.F."/>
            <person name="Baker D."/>
            <person name="Gharbi K."/>
            <person name="Hall N."/>
            <person name="Watson M."/>
            <person name="Adriaenssens E.M."/>
            <person name="Foster-Nyarko E."/>
            <person name="Jarju S."/>
            <person name="Secka A."/>
            <person name="Antonio M."/>
            <person name="Oren A."/>
            <person name="Chaudhuri R.R."/>
            <person name="La Ragione R."/>
            <person name="Hildebrand F."/>
            <person name="Pallen M.J."/>
        </authorList>
    </citation>
    <scope>NUCLEOTIDE SEQUENCE</scope>
    <source>
        <strain evidence="2">ChiGjej3B3-7470</strain>
    </source>
</reference>
<dbReference type="EMBL" id="DYZF01000296">
    <property type="protein sequence ID" value="HJE52662.1"/>
    <property type="molecule type" value="Genomic_DNA"/>
</dbReference>
<accession>A0A921ER13</accession>
<dbReference type="GO" id="GO:0010181">
    <property type="term" value="F:FMN binding"/>
    <property type="evidence" value="ECO:0007669"/>
    <property type="project" value="TreeGrafter"/>
</dbReference>
<dbReference type="Pfam" id="PF03358">
    <property type="entry name" value="FMN_red"/>
    <property type="match status" value="1"/>
</dbReference>
<dbReference type="SUPFAM" id="SSF52218">
    <property type="entry name" value="Flavoproteins"/>
    <property type="match status" value="1"/>
</dbReference>
<name>A0A921ER13_9ACTN</name>
<dbReference type="InterPro" id="IPR050712">
    <property type="entry name" value="NAD(P)H-dep_reductase"/>
</dbReference>
<dbReference type="Proteomes" id="UP000712713">
    <property type="component" value="Unassembled WGS sequence"/>
</dbReference>
<evidence type="ECO:0000259" key="1">
    <source>
        <dbReference type="Pfam" id="PF03358"/>
    </source>
</evidence>
<feature type="domain" description="NADPH-dependent FMN reductase-like" evidence="1">
    <location>
        <begin position="1"/>
        <end position="146"/>
    </location>
</feature>
<proteinExistence type="predicted"/>
<protein>
    <submittedName>
        <fullName evidence="2">NAD(P)H-dependent oxidoreductase</fullName>
    </submittedName>
</protein>
<dbReference type="GO" id="GO:0005829">
    <property type="term" value="C:cytosol"/>
    <property type="evidence" value="ECO:0007669"/>
    <property type="project" value="TreeGrafter"/>
</dbReference>
<dbReference type="AlphaFoldDB" id="A0A921ER13"/>
<evidence type="ECO:0000313" key="2">
    <source>
        <dbReference type="EMBL" id="HJE52662.1"/>
    </source>
</evidence>